<evidence type="ECO:0000313" key="3">
    <source>
        <dbReference type="Proteomes" id="UP000019116"/>
    </source>
</evidence>
<sequence>MEFRHVSKLIDLFILPLVKCCPRELLGEWILKLLLPLLSECGYALSDAWFSLLNEGQGHDLPYLAHSFGYLGGSEERVKKLEGCLLLDMTRKVSKLLGVLASVEPNDALMRLDLLPGITVKTASLCDSKCAATYSVVGYTILDDWFIRMLNMNLFGSWVDGEATMDALPFCHALVQVAVATKHVKLRRLIVDAMLPATIKRLCDDLPCAVQQTIRKLSCQLNPSKSKTATEDLWVLCEAIYKVFIQNPDFTIEDPDRENTVDRFKDWFSRQKQELLVKASCPIPADFPVNMWNWELEDEFQRYLPTYVDILYEADAMDCSEYEYPCQSTLFEKLRPEFRLKHGISNSLDDHVRIIRDMVYRKLPAAWSEMHSHQMDEWLCKLISLKPYLTHSNKRHSAMARLMEDLPIDAKLSPLDVKDAIATFYNVILYYLEPKFHPLIREGQKDFLIKIAHQFNFAQEANSCKPLEPEFIDSPGHLQPYACEYIYRMNIYCNYFEAREHVRLHQEFDQYLASGELDDNVYKFNSSHDKSVLQFAEKHVVKSRFGKLDHKLMKLSLDDRAHIVHAQRQIYTYCENLRDILANKELNVSIQKLRNKLEEEGFFDVDNDSIDWDKPCFVSLIGRFKQLVFKGHGCPRHVVVQGIMEYWAISQRSGVKTGQFSLEKVVEEECRRWKKNIADLWMDTRYYEESYHDILRNPLTKIL</sequence>
<accession>A0A3B6TDB3</accession>
<proteinExistence type="predicted"/>
<dbReference type="InterPro" id="IPR045478">
    <property type="entry name" value="Exportin-5_C"/>
</dbReference>
<dbReference type="EnsemblPlants" id="TraesCS7D02G090100.1">
    <property type="protein sequence ID" value="TraesCS7D02G090100.1.cds1"/>
    <property type="gene ID" value="TraesCS7D02G090100"/>
</dbReference>
<dbReference type="Pfam" id="PF19273">
    <property type="entry name" value="Exportin-5"/>
    <property type="match status" value="1"/>
</dbReference>
<dbReference type="GO" id="GO:0005049">
    <property type="term" value="F:nuclear export signal receptor activity"/>
    <property type="evidence" value="ECO:0000318"/>
    <property type="project" value="GO_Central"/>
</dbReference>
<dbReference type="Gramene" id="TraesCLE_scaffold_001603_01G000300.1">
    <property type="protein sequence ID" value="TraesCLE_scaffold_001603_01G000300.1"/>
    <property type="gene ID" value="TraesCLE_scaffold_001603_01G000300"/>
</dbReference>
<dbReference type="Gene3D" id="1.25.10.10">
    <property type="entry name" value="Leucine-rich Repeat Variant"/>
    <property type="match status" value="1"/>
</dbReference>
<dbReference type="GO" id="GO:0005634">
    <property type="term" value="C:nucleus"/>
    <property type="evidence" value="ECO:0000318"/>
    <property type="project" value="GO_Central"/>
</dbReference>
<dbReference type="Gramene" id="TraesSTA7D03G04295060.1">
    <property type="protein sequence ID" value="TraesSTA7D03G04295060.1.CDS1"/>
    <property type="gene ID" value="TraesSTA7D03G04295060"/>
</dbReference>
<dbReference type="OrthoDB" id="689662at2759"/>
<dbReference type="Proteomes" id="UP000019116">
    <property type="component" value="Chromosome 7D"/>
</dbReference>
<dbReference type="GO" id="GO:0006611">
    <property type="term" value="P:protein export from nucleus"/>
    <property type="evidence" value="ECO:0007669"/>
    <property type="project" value="InterPro"/>
</dbReference>
<dbReference type="Gramene" id="TraesWEE_scaffold_001520_01G000700.1">
    <property type="protein sequence ID" value="TraesWEE_scaffold_001520_01G000700.1"/>
    <property type="gene ID" value="TraesWEE_scaffold_001520_01G000700"/>
</dbReference>
<organism evidence="2">
    <name type="scientific">Triticum aestivum</name>
    <name type="common">Wheat</name>
    <dbReference type="NCBI Taxonomy" id="4565"/>
    <lineage>
        <taxon>Eukaryota</taxon>
        <taxon>Viridiplantae</taxon>
        <taxon>Streptophyta</taxon>
        <taxon>Embryophyta</taxon>
        <taxon>Tracheophyta</taxon>
        <taxon>Spermatophyta</taxon>
        <taxon>Magnoliopsida</taxon>
        <taxon>Liliopsida</taxon>
        <taxon>Poales</taxon>
        <taxon>Poaceae</taxon>
        <taxon>BOP clade</taxon>
        <taxon>Pooideae</taxon>
        <taxon>Triticodae</taxon>
        <taxon>Triticeae</taxon>
        <taxon>Triticinae</taxon>
        <taxon>Triticum</taxon>
    </lineage>
</organism>
<dbReference type="Gramene" id="TraesROB_scaffold_002090_01G000700.1">
    <property type="protein sequence ID" value="TraesROB_scaffold_002090_01G000700.1"/>
    <property type="gene ID" value="TraesROB_scaffold_002090_01G000700"/>
</dbReference>
<dbReference type="GO" id="GO:0000055">
    <property type="term" value="P:ribosomal large subunit export from nucleus"/>
    <property type="evidence" value="ECO:0000318"/>
    <property type="project" value="GO_Central"/>
</dbReference>
<reference evidence="2" key="2">
    <citation type="submission" date="2018-10" db="UniProtKB">
        <authorList>
            <consortium name="EnsemblPlants"/>
        </authorList>
    </citation>
    <scope>IDENTIFICATION</scope>
</reference>
<dbReference type="InterPro" id="IPR045065">
    <property type="entry name" value="XPO1/5"/>
</dbReference>
<evidence type="ECO:0000259" key="1">
    <source>
        <dbReference type="Pfam" id="PF19273"/>
    </source>
</evidence>
<dbReference type="Gramene" id="TraesJUL7D03G04345090.1">
    <property type="protein sequence ID" value="TraesJUL7D03G04345090.1.CDS1"/>
    <property type="gene ID" value="TraesJUL7D03G04345090"/>
</dbReference>
<dbReference type="Gramene" id="TraesCS7D03G0206600.1">
    <property type="protein sequence ID" value="TraesCS7D03G0206600.1.CDS1"/>
    <property type="gene ID" value="TraesCS7D03G0206600"/>
</dbReference>
<feature type="domain" description="Exportin-5 C-terminal" evidence="1">
    <location>
        <begin position="1"/>
        <end position="214"/>
    </location>
</feature>
<reference evidence="2" key="1">
    <citation type="submission" date="2018-08" db="EMBL/GenBank/DDBJ databases">
        <authorList>
            <person name="Rossello M."/>
        </authorList>
    </citation>
    <scope>NUCLEOTIDE SEQUENCE [LARGE SCALE GENOMIC DNA]</scope>
    <source>
        <strain evidence="2">cv. Chinese Spring</strain>
    </source>
</reference>
<dbReference type="GeneID" id="123170121"/>
<evidence type="ECO:0000313" key="2">
    <source>
        <dbReference type="EnsemblPlants" id="TraesCS7D02G090100.1.cds1"/>
    </source>
</evidence>
<dbReference type="AlphaFoldDB" id="A0A3B6TDB3"/>
<dbReference type="InterPro" id="IPR011989">
    <property type="entry name" value="ARM-like"/>
</dbReference>
<dbReference type="Gramene" id="TraesCS7D02G090100.1">
    <property type="protein sequence ID" value="TraesCS7D02G090100.1.cds1"/>
    <property type="gene ID" value="TraesCS7D02G090100"/>
</dbReference>
<dbReference type="Gramene" id="TraesCAD_scaffold_023011_01G000500.1">
    <property type="protein sequence ID" value="TraesCAD_scaffold_023011_01G000500.1"/>
    <property type="gene ID" value="TraesCAD_scaffold_023011_01G000500"/>
</dbReference>
<dbReference type="PANTHER" id="PTHR11223:SF11">
    <property type="entry name" value="OS11G0519500 PROTEIN"/>
    <property type="match status" value="1"/>
</dbReference>
<dbReference type="PANTHER" id="PTHR11223">
    <property type="entry name" value="EXPORTIN 1/5"/>
    <property type="match status" value="1"/>
</dbReference>
<dbReference type="OMA" id="TIEHMEN"/>
<gene>
    <name evidence="2" type="primary">LOC123170121</name>
</gene>
<dbReference type="GO" id="GO:0005737">
    <property type="term" value="C:cytoplasm"/>
    <property type="evidence" value="ECO:0000318"/>
    <property type="project" value="GO_Central"/>
</dbReference>
<dbReference type="Gramene" id="TraesSYM7D03G04354190.1">
    <property type="protein sequence ID" value="TraesSYM7D03G04354190.1.CDS1"/>
    <property type="gene ID" value="TraesSYM7D03G04354190"/>
</dbReference>
<dbReference type="GO" id="GO:0000056">
    <property type="term" value="P:ribosomal small subunit export from nucleus"/>
    <property type="evidence" value="ECO:0000318"/>
    <property type="project" value="GO_Central"/>
</dbReference>
<dbReference type="STRING" id="4565.A0A3B6TDB3"/>
<protein>
    <recommendedName>
        <fullName evidence="1">Exportin-5 C-terminal domain-containing protein</fullName>
    </recommendedName>
</protein>
<dbReference type="RefSeq" id="XP_044443896.1">
    <property type="nucleotide sequence ID" value="XM_044587961.1"/>
</dbReference>
<name>A0A3B6TDB3_WHEAT</name>
<keyword evidence="3" id="KW-1185">Reference proteome</keyword>